<evidence type="ECO:0000313" key="2">
    <source>
        <dbReference type="Proteomes" id="UP001174936"/>
    </source>
</evidence>
<name>A0AA39Y631_9PEZI</name>
<dbReference type="EMBL" id="JAULSV010000004">
    <property type="protein sequence ID" value="KAK0646075.1"/>
    <property type="molecule type" value="Genomic_DNA"/>
</dbReference>
<accession>A0AA39Y631</accession>
<proteinExistence type="predicted"/>
<keyword evidence="2" id="KW-1185">Reference proteome</keyword>
<reference evidence="1" key="1">
    <citation type="submission" date="2023-06" db="EMBL/GenBank/DDBJ databases">
        <title>Genome-scale phylogeny and comparative genomics of the fungal order Sordariales.</title>
        <authorList>
            <consortium name="Lawrence Berkeley National Laboratory"/>
            <person name="Hensen N."/>
            <person name="Bonometti L."/>
            <person name="Westerberg I."/>
            <person name="Brannstrom I.O."/>
            <person name="Guillou S."/>
            <person name="Cros-Aarteil S."/>
            <person name="Calhoun S."/>
            <person name="Haridas S."/>
            <person name="Kuo A."/>
            <person name="Mondo S."/>
            <person name="Pangilinan J."/>
            <person name="Riley R."/>
            <person name="Labutti K."/>
            <person name="Andreopoulos B."/>
            <person name="Lipzen A."/>
            <person name="Chen C."/>
            <person name="Yanf M."/>
            <person name="Daum C."/>
            <person name="Ng V."/>
            <person name="Clum A."/>
            <person name="Steindorff A."/>
            <person name="Ohm R."/>
            <person name="Martin F."/>
            <person name="Silar P."/>
            <person name="Natvig D."/>
            <person name="Lalanne C."/>
            <person name="Gautier V."/>
            <person name="Ament-Velasquez S.L."/>
            <person name="Kruys A."/>
            <person name="Hutchinson M.I."/>
            <person name="Powell A.J."/>
            <person name="Barry K."/>
            <person name="Miller A.N."/>
            <person name="Grigoriev I.V."/>
            <person name="Debuchy R."/>
            <person name="Gladieux P."/>
            <person name="Thoren M.H."/>
            <person name="Johannesson H."/>
        </authorList>
    </citation>
    <scope>NUCLEOTIDE SEQUENCE</scope>
    <source>
        <strain evidence="1">SMH2532-1</strain>
    </source>
</reference>
<organism evidence="1 2">
    <name type="scientific">Cercophora newfieldiana</name>
    <dbReference type="NCBI Taxonomy" id="92897"/>
    <lineage>
        <taxon>Eukaryota</taxon>
        <taxon>Fungi</taxon>
        <taxon>Dikarya</taxon>
        <taxon>Ascomycota</taxon>
        <taxon>Pezizomycotina</taxon>
        <taxon>Sordariomycetes</taxon>
        <taxon>Sordariomycetidae</taxon>
        <taxon>Sordariales</taxon>
        <taxon>Lasiosphaeriaceae</taxon>
        <taxon>Cercophora</taxon>
    </lineage>
</organism>
<dbReference type="AlphaFoldDB" id="A0AA39Y631"/>
<protein>
    <submittedName>
        <fullName evidence="1">Uncharacterized protein</fullName>
    </submittedName>
</protein>
<comment type="caution">
    <text evidence="1">The sequence shown here is derived from an EMBL/GenBank/DDBJ whole genome shotgun (WGS) entry which is preliminary data.</text>
</comment>
<gene>
    <name evidence="1" type="ORF">B0T16DRAFT_412572</name>
</gene>
<evidence type="ECO:0000313" key="1">
    <source>
        <dbReference type="EMBL" id="KAK0646075.1"/>
    </source>
</evidence>
<sequence length="55" mass="5922">MHSRCAAARSGFLRSIGGLRPIAGHGDSASCVRYANPTNILGIHKQVICEAQDQW</sequence>
<dbReference type="Proteomes" id="UP001174936">
    <property type="component" value="Unassembled WGS sequence"/>
</dbReference>